<proteinExistence type="predicted"/>
<evidence type="ECO:0000313" key="3">
    <source>
        <dbReference type="WBParaSite" id="maker-unitig_43742-snap-gene-0.1-mRNA-1"/>
    </source>
</evidence>
<dbReference type="WBParaSite" id="maker-unitig_43742-snap-gene-0.1-mRNA-1">
    <property type="protein sequence ID" value="maker-unitig_43742-snap-gene-0.1-mRNA-1"/>
    <property type="gene ID" value="maker-unitig_43742-snap-gene-0.1"/>
</dbReference>
<name>A0A1I8FRI4_9PLAT</name>
<organism evidence="2 3">
    <name type="scientific">Macrostomum lignano</name>
    <dbReference type="NCBI Taxonomy" id="282301"/>
    <lineage>
        <taxon>Eukaryota</taxon>
        <taxon>Metazoa</taxon>
        <taxon>Spiralia</taxon>
        <taxon>Lophotrochozoa</taxon>
        <taxon>Platyhelminthes</taxon>
        <taxon>Rhabditophora</taxon>
        <taxon>Macrostomorpha</taxon>
        <taxon>Macrostomida</taxon>
        <taxon>Macrostomidae</taxon>
        <taxon>Macrostomum</taxon>
    </lineage>
</organism>
<keyword evidence="2" id="KW-1185">Reference proteome</keyword>
<dbReference type="AlphaFoldDB" id="A0A1I8FRI4"/>
<evidence type="ECO:0000256" key="1">
    <source>
        <dbReference type="SAM" id="MobiDB-lite"/>
    </source>
</evidence>
<reference evidence="3" key="1">
    <citation type="submission" date="2016-11" db="UniProtKB">
        <authorList>
            <consortium name="WormBaseParasite"/>
        </authorList>
    </citation>
    <scope>IDENTIFICATION</scope>
</reference>
<accession>A0A1I8FRI4</accession>
<feature type="region of interest" description="Disordered" evidence="1">
    <location>
        <begin position="9"/>
        <end position="42"/>
    </location>
</feature>
<sequence>PWLLQARQWNAAAPVDKKRRPKPLSLNTPASGQHEWEQGAPEGAQPVLHRCGRCWSRRPRPAEFYKTSDIAGSDRRTLIGTSRLWSWRALAVRRRPITRKRPHVFRLKAGATGPSASRRLRRRNDRLAVTRINRCRSALRRPQPPRAATHARRCHVFGLGDRSHFCLGFRRSRWEREATRRSRRRRKKESIF</sequence>
<evidence type="ECO:0000313" key="2">
    <source>
        <dbReference type="Proteomes" id="UP000095280"/>
    </source>
</evidence>
<protein>
    <submittedName>
        <fullName evidence="3">Integron gene cassette protein</fullName>
    </submittedName>
</protein>
<dbReference type="Proteomes" id="UP000095280">
    <property type="component" value="Unplaced"/>
</dbReference>